<keyword evidence="4" id="KW-1185">Reference proteome</keyword>
<keyword evidence="1" id="KW-0175">Coiled coil</keyword>
<protein>
    <submittedName>
        <fullName evidence="5">PH domain-containing protein</fullName>
    </submittedName>
</protein>
<dbReference type="InterPro" id="IPR012966">
    <property type="entry name" value="AHD"/>
</dbReference>
<feature type="compositionally biased region" description="Basic and acidic residues" evidence="2">
    <location>
        <begin position="371"/>
        <end position="382"/>
    </location>
</feature>
<dbReference type="GO" id="GO:0005826">
    <property type="term" value="C:actomyosin contractile ring"/>
    <property type="evidence" value="ECO:0007669"/>
    <property type="project" value="TreeGrafter"/>
</dbReference>
<feature type="region of interest" description="Disordered" evidence="2">
    <location>
        <begin position="731"/>
        <end position="759"/>
    </location>
</feature>
<dbReference type="InterPro" id="IPR001849">
    <property type="entry name" value="PH_domain"/>
</dbReference>
<dbReference type="SMART" id="SM00233">
    <property type="entry name" value="PH"/>
    <property type="match status" value="1"/>
</dbReference>
<reference evidence="5" key="1">
    <citation type="submission" date="2017-02" db="UniProtKB">
        <authorList>
            <consortium name="WormBaseParasite"/>
        </authorList>
    </citation>
    <scope>IDENTIFICATION</scope>
</reference>
<feature type="domain" description="PH" evidence="3">
    <location>
        <begin position="818"/>
        <end position="929"/>
    </location>
</feature>
<dbReference type="InterPro" id="IPR011993">
    <property type="entry name" value="PH-like_dom_sf"/>
</dbReference>
<dbReference type="GO" id="GO:0000915">
    <property type="term" value="P:actomyosin contractile ring assembly"/>
    <property type="evidence" value="ECO:0007669"/>
    <property type="project" value="TreeGrafter"/>
</dbReference>
<feature type="coiled-coil region" evidence="1">
    <location>
        <begin position="558"/>
        <end position="585"/>
    </location>
</feature>
<feature type="region of interest" description="Disordered" evidence="2">
    <location>
        <begin position="99"/>
        <end position="120"/>
    </location>
</feature>
<feature type="compositionally biased region" description="Polar residues" evidence="2">
    <location>
        <begin position="411"/>
        <end position="424"/>
    </location>
</feature>
<dbReference type="Gene3D" id="2.30.29.30">
    <property type="entry name" value="Pleckstrin-homology domain (PH domain)/Phosphotyrosine-binding domain (PTB)"/>
    <property type="match status" value="1"/>
</dbReference>
<dbReference type="Proteomes" id="UP000038045">
    <property type="component" value="Unplaced"/>
</dbReference>
<evidence type="ECO:0000259" key="3">
    <source>
        <dbReference type="PROSITE" id="PS50003"/>
    </source>
</evidence>
<dbReference type="SUPFAM" id="SSF50729">
    <property type="entry name" value="PH domain-like"/>
    <property type="match status" value="1"/>
</dbReference>
<dbReference type="PANTHER" id="PTHR21538:SF23">
    <property type="entry name" value="ANILLIN"/>
    <property type="match status" value="1"/>
</dbReference>
<dbReference type="STRING" id="131310.A0A0N5A183"/>
<feature type="region of interest" description="Disordered" evidence="2">
    <location>
        <begin position="19"/>
        <end position="67"/>
    </location>
</feature>
<dbReference type="CDD" id="cd01263">
    <property type="entry name" value="PH_anillin"/>
    <property type="match status" value="1"/>
</dbReference>
<feature type="region of interest" description="Disordered" evidence="2">
    <location>
        <begin position="361"/>
        <end position="391"/>
    </location>
</feature>
<proteinExistence type="predicted"/>
<dbReference type="AlphaFoldDB" id="A0A0N5A183"/>
<dbReference type="PANTHER" id="PTHR21538">
    <property type="entry name" value="ANILLIN/RHOTEKIN RTKN"/>
    <property type="match status" value="1"/>
</dbReference>
<organism evidence="4 5">
    <name type="scientific">Parastrongyloides trichosuri</name>
    <name type="common">Possum-specific nematode worm</name>
    <dbReference type="NCBI Taxonomy" id="131310"/>
    <lineage>
        <taxon>Eukaryota</taxon>
        <taxon>Metazoa</taxon>
        <taxon>Ecdysozoa</taxon>
        <taxon>Nematoda</taxon>
        <taxon>Chromadorea</taxon>
        <taxon>Rhabditida</taxon>
        <taxon>Tylenchina</taxon>
        <taxon>Panagrolaimomorpha</taxon>
        <taxon>Strongyloidoidea</taxon>
        <taxon>Strongyloididae</taxon>
        <taxon>Parastrongyloides</taxon>
    </lineage>
</organism>
<feature type="region of interest" description="Disordered" evidence="2">
    <location>
        <begin position="403"/>
        <end position="425"/>
    </location>
</feature>
<dbReference type="Pfam" id="PF08174">
    <property type="entry name" value="Anillin"/>
    <property type="match status" value="1"/>
</dbReference>
<accession>A0A0N5A183</accession>
<dbReference type="WBParaSite" id="PTRK_0001538300.1">
    <property type="protein sequence ID" value="PTRK_0001538300.1"/>
    <property type="gene ID" value="PTRK_0001538300"/>
</dbReference>
<dbReference type="GO" id="GO:0000281">
    <property type="term" value="P:mitotic cytokinesis"/>
    <property type="evidence" value="ECO:0007669"/>
    <property type="project" value="TreeGrafter"/>
</dbReference>
<dbReference type="InterPro" id="IPR051364">
    <property type="entry name" value="Cytokinesis/Rho-signaling"/>
</dbReference>
<dbReference type="InterPro" id="IPR037840">
    <property type="entry name" value="PH_Anillin"/>
</dbReference>
<evidence type="ECO:0000256" key="2">
    <source>
        <dbReference type="SAM" id="MobiDB-lite"/>
    </source>
</evidence>
<dbReference type="GO" id="GO:0031106">
    <property type="term" value="P:septin ring organization"/>
    <property type="evidence" value="ECO:0007669"/>
    <property type="project" value="TreeGrafter"/>
</dbReference>
<dbReference type="PROSITE" id="PS50003">
    <property type="entry name" value="PH_DOMAIN"/>
    <property type="match status" value="1"/>
</dbReference>
<evidence type="ECO:0000313" key="4">
    <source>
        <dbReference type="Proteomes" id="UP000038045"/>
    </source>
</evidence>
<feature type="compositionally biased region" description="Polar residues" evidence="2">
    <location>
        <begin position="749"/>
        <end position="759"/>
    </location>
</feature>
<evidence type="ECO:0000313" key="5">
    <source>
        <dbReference type="WBParaSite" id="PTRK_0001538300.1"/>
    </source>
</evidence>
<name>A0A0N5A183_PARTI</name>
<evidence type="ECO:0000256" key="1">
    <source>
        <dbReference type="SAM" id="Coils"/>
    </source>
</evidence>
<sequence length="943" mass="106348">MENSPIPLAQQILEKARLRQKELDESESPLRPSIKKFSAPTKPKEIRAPSPPKSNEENVLKTLNSPRKNRFAEIAEAYNAFEYTPSHHIKDKEEYLVSSPRKIHGSPQTYSSPKKQEQKSVKVLRFSDNDEKIPDGPLHESTAIEDDVEKTTDIINSIEQSCSNMSNPPPVPSSSPPHENNDIVNFDDISPISQAKKMMNLPTTNETTVIHKKVVTTTSFTEIRYMDDDTDKNDVEGKTITYSTEQPKVTRTKALDIARKFDSAVNNVSIPCKQAAIKYIDGNVAVKSLRPGALSPTLLYGHKQKIDMKNSEVVVPEASSVKSLKSKWEANINNDMRNNSNEEVKEVPKSNIKRIFEAPFDQPVTDGNKSPWKDKLIDEEPPVKSTRTDTSLTANESNVDDEIGDDEVFKTPTSNMNKKQTFSEGSEDRIINDAFGFVHHENSAMPSPFSDYRTPQCIGDEHRSLMDDINTELNKFCTPRTHNIREKRIIEQEKESVDSPQRQLVHSISFYRKKAKEIEEVVKQNVDHANVETISSSGCSGSGISNGSQTNEGFCEEYIDVEAKMKELQEGIRVQQDQIAQASRAISYCRQNNTFKGSREEVDAQRALLIANEKRRALSLEYEKIRKNGLPSTFSKEPRGTLSIMNIAARLSRDFINMYINQKADSYLYYFIALIKFADKVLHTQLVSSDTGIQSGYIEFPAYINLKGLPSNFVATLEIFSLRTMRESKQGKDAKNKNKTLTPFKKLTHSTPSSHNLPNFTSPGGVAGVVDPSFQKAGSLTFNITQVHRKNFMLIDVIQPLEGTVSLNMKCFAEKGSGIEYKGFLNLYQCVGELSSWNRFWCVLKGSNMTFWKYPEEEDKKQPAIIVDLESVKGDVKHINDDCACFPNTMHMYVDVFDQGKLSTIRILFAADTGPQMNQWLVSINETLKYISLWNSKKASSVV</sequence>
<dbReference type="Pfam" id="PF00169">
    <property type="entry name" value="PH"/>
    <property type="match status" value="1"/>
</dbReference>